<evidence type="ECO:0000256" key="1">
    <source>
        <dbReference type="SAM" id="MobiDB-lite"/>
    </source>
</evidence>
<dbReference type="Proteomes" id="UP001642720">
    <property type="component" value="Unassembled WGS sequence"/>
</dbReference>
<gene>
    <name evidence="3" type="ORF">CCMA1212_006689</name>
</gene>
<evidence type="ECO:0000313" key="4">
    <source>
        <dbReference type="Proteomes" id="UP001642720"/>
    </source>
</evidence>
<dbReference type="RefSeq" id="XP_073557386.1">
    <property type="nucleotide sequence ID" value="XM_073703895.1"/>
</dbReference>
<organism evidence="3 4">
    <name type="scientific">Trichoderma ghanense</name>
    <dbReference type="NCBI Taxonomy" id="65468"/>
    <lineage>
        <taxon>Eukaryota</taxon>
        <taxon>Fungi</taxon>
        <taxon>Dikarya</taxon>
        <taxon>Ascomycota</taxon>
        <taxon>Pezizomycotina</taxon>
        <taxon>Sordariomycetes</taxon>
        <taxon>Hypocreomycetidae</taxon>
        <taxon>Hypocreales</taxon>
        <taxon>Hypocreaceae</taxon>
        <taxon>Trichoderma</taxon>
    </lineage>
</organism>
<dbReference type="EMBL" id="PPTA01000009">
    <property type="protein sequence ID" value="TFB01185.1"/>
    <property type="molecule type" value="Genomic_DNA"/>
</dbReference>
<keyword evidence="2" id="KW-0732">Signal</keyword>
<evidence type="ECO:0000313" key="3">
    <source>
        <dbReference type="EMBL" id="TFB01185.1"/>
    </source>
</evidence>
<protein>
    <recommendedName>
        <fullName evidence="5">Secreted protein</fullName>
    </recommendedName>
</protein>
<reference evidence="3 4" key="1">
    <citation type="submission" date="2018-01" db="EMBL/GenBank/DDBJ databases">
        <title>Genome characterization of the sugarcane-associated fungus Trichoderma ghanense CCMA-1212 and their application in lignocelulose bioconversion.</title>
        <authorList>
            <person name="Steindorff A.S."/>
            <person name="Mendes T.D."/>
            <person name="Vilela E.S.D."/>
            <person name="Rodrigues D.S."/>
            <person name="Formighieri E.F."/>
            <person name="Melo I.S."/>
            <person name="Favaro L.C.L."/>
        </authorList>
    </citation>
    <scope>NUCLEOTIDE SEQUENCE [LARGE SCALE GENOMIC DNA]</scope>
    <source>
        <strain evidence="3 4">CCMA-1212</strain>
    </source>
</reference>
<keyword evidence="4" id="KW-1185">Reference proteome</keyword>
<name>A0ABY2H130_9HYPO</name>
<accession>A0ABY2H130</accession>
<feature type="compositionally biased region" description="Polar residues" evidence="1">
    <location>
        <begin position="36"/>
        <end position="53"/>
    </location>
</feature>
<evidence type="ECO:0008006" key="5">
    <source>
        <dbReference type="Google" id="ProtNLM"/>
    </source>
</evidence>
<feature type="chain" id="PRO_5046210073" description="Secreted protein" evidence="2">
    <location>
        <begin position="18"/>
        <end position="149"/>
    </location>
</feature>
<dbReference type="GeneID" id="300578345"/>
<proteinExistence type="predicted"/>
<feature type="region of interest" description="Disordered" evidence="1">
    <location>
        <begin position="29"/>
        <end position="74"/>
    </location>
</feature>
<evidence type="ECO:0000256" key="2">
    <source>
        <dbReference type="SAM" id="SignalP"/>
    </source>
</evidence>
<sequence>MPIFSLLLLLICPIKHGSSPILQADEATPSPALVGTTPQLPPFSQYSTSSNEASQRRPGSDPRGGTTPRPTQDGLVLSHTALGFRLPQSHRQPDGAQNGRDAIKCPAAAWSNFVSPSSTRCSGAAVTQLIPRISHGSLIILPWACVVMS</sequence>
<feature type="signal peptide" evidence="2">
    <location>
        <begin position="1"/>
        <end position="17"/>
    </location>
</feature>
<comment type="caution">
    <text evidence="3">The sequence shown here is derived from an EMBL/GenBank/DDBJ whole genome shotgun (WGS) entry which is preliminary data.</text>
</comment>